<sequence>MGDNRGVAVRVRKQPIDWKRRTLVALPMLGQELLLPDEEQLSLFANETPAGGQGITVLWKPNPRKVELSRAVLALVHDIENSSKTRVLDFVDLPDPKVDMLGGVQVPSQPEPGDYEEFFGDASGIIGPDSA</sequence>
<organism evidence="1 2">
    <name type="scientific">Cryptosporangium arvum DSM 44712</name>
    <dbReference type="NCBI Taxonomy" id="927661"/>
    <lineage>
        <taxon>Bacteria</taxon>
        <taxon>Bacillati</taxon>
        <taxon>Actinomycetota</taxon>
        <taxon>Actinomycetes</taxon>
        <taxon>Cryptosporangiales</taxon>
        <taxon>Cryptosporangiaceae</taxon>
        <taxon>Cryptosporangium</taxon>
    </lineage>
</organism>
<dbReference type="EMBL" id="JFBT01000001">
    <property type="protein sequence ID" value="EXG79158.1"/>
    <property type="molecule type" value="Genomic_DNA"/>
</dbReference>
<accession>A0A010YVI9</accession>
<reference evidence="1 2" key="1">
    <citation type="submission" date="2013-07" db="EMBL/GenBank/DDBJ databases">
        <authorList>
            <consortium name="DOE Joint Genome Institute"/>
            <person name="Eisen J."/>
            <person name="Huntemann M."/>
            <person name="Han J."/>
            <person name="Chen A."/>
            <person name="Kyrpides N."/>
            <person name="Mavromatis K."/>
            <person name="Markowitz V."/>
            <person name="Palaniappan K."/>
            <person name="Ivanova N."/>
            <person name="Schaumberg A."/>
            <person name="Pati A."/>
            <person name="Liolios K."/>
            <person name="Nordberg H.P."/>
            <person name="Cantor M.N."/>
            <person name="Hua S.X."/>
            <person name="Woyke T."/>
        </authorList>
    </citation>
    <scope>NUCLEOTIDE SEQUENCE [LARGE SCALE GENOMIC DNA]</scope>
    <source>
        <strain evidence="1 2">DSM 44712</strain>
    </source>
</reference>
<dbReference type="HOGENOM" id="CLU_1924082_0_0_11"/>
<keyword evidence="2" id="KW-1185">Reference proteome</keyword>
<evidence type="ECO:0000313" key="2">
    <source>
        <dbReference type="Proteomes" id="UP000021053"/>
    </source>
</evidence>
<comment type="caution">
    <text evidence="1">The sequence shown here is derived from an EMBL/GenBank/DDBJ whole genome shotgun (WGS) entry which is preliminary data.</text>
</comment>
<protein>
    <submittedName>
        <fullName evidence="1">Uncharacterized protein</fullName>
    </submittedName>
</protein>
<dbReference type="Proteomes" id="UP000021053">
    <property type="component" value="Unassembled WGS sequence"/>
</dbReference>
<name>A0A010YVI9_9ACTN</name>
<gene>
    <name evidence="1" type="ORF">CryarDRAFT_0183</name>
</gene>
<dbReference type="AlphaFoldDB" id="A0A010YVI9"/>
<proteinExistence type="predicted"/>
<evidence type="ECO:0000313" key="1">
    <source>
        <dbReference type="EMBL" id="EXG79158.1"/>
    </source>
</evidence>